<evidence type="ECO:0000313" key="2">
    <source>
        <dbReference type="Proteomes" id="UP000717328"/>
    </source>
</evidence>
<comment type="caution">
    <text evidence="1">The sequence shown here is derived from an EMBL/GenBank/DDBJ whole genome shotgun (WGS) entry which is preliminary data.</text>
</comment>
<dbReference type="AlphaFoldDB" id="A0A9P7KH24"/>
<keyword evidence="2" id="KW-1185">Reference proteome</keyword>
<proteinExistence type="predicted"/>
<gene>
    <name evidence="1" type="ORF">H0H81_000447</name>
</gene>
<accession>A0A9P7KH24</accession>
<reference evidence="1" key="1">
    <citation type="submission" date="2021-02" db="EMBL/GenBank/DDBJ databases">
        <authorList>
            <person name="Nieuwenhuis M."/>
            <person name="Van De Peppel L.J.J."/>
        </authorList>
    </citation>
    <scope>NUCLEOTIDE SEQUENCE</scope>
    <source>
        <strain evidence="1">D49</strain>
    </source>
</reference>
<dbReference type="Proteomes" id="UP000717328">
    <property type="component" value="Unassembled WGS sequence"/>
</dbReference>
<reference evidence="1" key="2">
    <citation type="submission" date="2021-10" db="EMBL/GenBank/DDBJ databases">
        <title>Phylogenomics reveals ancestral predisposition of the termite-cultivated fungus Termitomyces towards a domesticated lifestyle.</title>
        <authorList>
            <person name="Auxier B."/>
            <person name="Grum-Grzhimaylo A."/>
            <person name="Cardenas M.E."/>
            <person name="Lodge J.D."/>
            <person name="Laessoe T."/>
            <person name="Pedersen O."/>
            <person name="Smith M.E."/>
            <person name="Kuyper T.W."/>
            <person name="Franco-Molano E.A."/>
            <person name="Baroni T.J."/>
            <person name="Aanen D.K."/>
        </authorList>
    </citation>
    <scope>NUCLEOTIDE SEQUENCE</scope>
    <source>
        <strain evidence="1">D49</strain>
    </source>
</reference>
<sequence length="129" mass="13921">MDEGAKDWWLRYDDEMTFIATPTSGDPPPACPHDHDNSYGFLPSAPPVYRTHDDAQPTSALPNDYINSNSLLTSIPVRPAPPSASFLRRAARAVLPSNYLCISAKLVIGIGTNNDRVFANSSAQGYAAA</sequence>
<evidence type="ECO:0000313" key="1">
    <source>
        <dbReference type="EMBL" id="KAG5650173.1"/>
    </source>
</evidence>
<dbReference type="EMBL" id="JABCKI010000530">
    <property type="protein sequence ID" value="KAG5650173.1"/>
    <property type="molecule type" value="Genomic_DNA"/>
</dbReference>
<protein>
    <submittedName>
        <fullName evidence="1">Uncharacterized protein</fullName>
    </submittedName>
</protein>
<name>A0A9P7KH24_9AGAR</name>
<organism evidence="1 2">
    <name type="scientific">Sphagnurus paluster</name>
    <dbReference type="NCBI Taxonomy" id="117069"/>
    <lineage>
        <taxon>Eukaryota</taxon>
        <taxon>Fungi</taxon>
        <taxon>Dikarya</taxon>
        <taxon>Basidiomycota</taxon>
        <taxon>Agaricomycotina</taxon>
        <taxon>Agaricomycetes</taxon>
        <taxon>Agaricomycetidae</taxon>
        <taxon>Agaricales</taxon>
        <taxon>Tricholomatineae</taxon>
        <taxon>Lyophyllaceae</taxon>
        <taxon>Sphagnurus</taxon>
    </lineage>
</organism>